<dbReference type="EMBL" id="NMUH01004762">
    <property type="protein sequence ID" value="MQM10752.1"/>
    <property type="molecule type" value="Genomic_DNA"/>
</dbReference>
<keyword evidence="1" id="KW-0539">Nucleus</keyword>
<dbReference type="Gene3D" id="1.20.1280.50">
    <property type="match status" value="1"/>
</dbReference>
<comment type="pathway">
    <text evidence="1">Protein modification; protein ubiquitination.</text>
</comment>
<comment type="subunit">
    <text evidence="1">Component of the SCF-type E3 ligase complex.</text>
</comment>
<comment type="caution">
    <text evidence="3">The sequence shown here is derived from an EMBL/GenBank/DDBJ whole genome shotgun (WGS) entry which is preliminary data.</text>
</comment>
<dbReference type="InterPro" id="IPR036047">
    <property type="entry name" value="F-box-like_dom_sf"/>
</dbReference>
<gene>
    <name evidence="3" type="ORF">Taro_043650</name>
</gene>
<proteinExistence type="predicted"/>
<protein>
    <recommendedName>
        <fullName evidence="1">F-box protein</fullName>
    </recommendedName>
</protein>
<reference evidence="3" key="1">
    <citation type="submission" date="2017-07" db="EMBL/GenBank/DDBJ databases">
        <title>Taro Niue Genome Assembly and Annotation.</title>
        <authorList>
            <person name="Atibalentja N."/>
            <person name="Keating K."/>
            <person name="Fields C.J."/>
        </authorList>
    </citation>
    <scope>NUCLEOTIDE SEQUENCE</scope>
    <source>
        <strain evidence="3">Niue_2</strain>
        <tissue evidence="3">Leaf</tissue>
    </source>
</reference>
<comment type="subcellular location">
    <subcellularLocation>
        <location evidence="1">Nucleus</location>
    </subcellularLocation>
</comment>
<name>A0A843WJY3_COLES</name>
<dbReference type="GO" id="GO:0019005">
    <property type="term" value="C:SCF ubiquitin ligase complex"/>
    <property type="evidence" value="ECO:0007669"/>
    <property type="project" value="UniProtKB-UniRule"/>
</dbReference>
<dbReference type="PANTHER" id="PTHR12874:SF16">
    <property type="entry name" value="OS01G0800800 PROTEIN"/>
    <property type="match status" value="1"/>
</dbReference>
<evidence type="ECO:0000256" key="1">
    <source>
        <dbReference type="RuleBase" id="RU369085"/>
    </source>
</evidence>
<evidence type="ECO:0000259" key="2">
    <source>
        <dbReference type="Pfam" id="PF12937"/>
    </source>
</evidence>
<evidence type="ECO:0000313" key="3">
    <source>
        <dbReference type="EMBL" id="MQM10752.1"/>
    </source>
</evidence>
<organism evidence="3 4">
    <name type="scientific">Colocasia esculenta</name>
    <name type="common">Wild taro</name>
    <name type="synonym">Arum esculentum</name>
    <dbReference type="NCBI Taxonomy" id="4460"/>
    <lineage>
        <taxon>Eukaryota</taxon>
        <taxon>Viridiplantae</taxon>
        <taxon>Streptophyta</taxon>
        <taxon>Embryophyta</taxon>
        <taxon>Tracheophyta</taxon>
        <taxon>Spermatophyta</taxon>
        <taxon>Magnoliopsida</taxon>
        <taxon>Liliopsida</taxon>
        <taxon>Araceae</taxon>
        <taxon>Aroideae</taxon>
        <taxon>Colocasieae</taxon>
        <taxon>Colocasia</taxon>
    </lineage>
</organism>
<dbReference type="GO" id="GO:0031146">
    <property type="term" value="P:SCF-dependent proteasomal ubiquitin-dependent protein catabolic process"/>
    <property type="evidence" value="ECO:0007669"/>
    <property type="project" value="UniProtKB-UniRule"/>
</dbReference>
<dbReference type="GO" id="GO:0016567">
    <property type="term" value="P:protein ubiquitination"/>
    <property type="evidence" value="ECO:0007669"/>
    <property type="project" value="UniProtKB-UniRule"/>
</dbReference>
<dbReference type="Proteomes" id="UP000652761">
    <property type="component" value="Unassembled WGS sequence"/>
</dbReference>
<dbReference type="InterPro" id="IPR001810">
    <property type="entry name" value="F-box_dom"/>
</dbReference>
<dbReference type="GO" id="GO:0005737">
    <property type="term" value="C:cytoplasm"/>
    <property type="evidence" value="ECO:0007669"/>
    <property type="project" value="TreeGrafter"/>
</dbReference>
<keyword evidence="4" id="KW-1185">Reference proteome</keyword>
<dbReference type="Pfam" id="PF12937">
    <property type="entry name" value="F-box-like"/>
    <property type="match status" value="1"/>
</dbReference>
<feature type="domain" description="F-box" evidence="2">
    <location>
        <begin position="9"/>
        <end position="48"/>
    </location>
</feature>
<dbReference type="PANTHER" id="PTHR12874">
    <property type="entry name" value="F-BOX ONLY PROTEIN 48-RELATED"/>
    <property type="match status" value="1"/>
</dbReference>
<accession>A0A843WJY3</accession>
<evidence type="ECO:0000313" key="4">
    <source>
        <dbReference type="Proteomes" id="UP000652761"/>
    </source>
</evidence>
<keyword evidence="1" id="KW-0833">Ubl conjugation pathway</keyword>
<dbReference type="AlphaFoldDB" id="A0A843WJY3"/>
<sequence>MPPSPPPWEVVVLLSHRLDPKTLALASCVSRSWSAVMSSDDLWRPICHSHFPSLSSLLLHSSASFTSRSPYRSLFCFLRSASPRRRRDPPLPRLALSQLTFSVDVFHGETPVLSVVKRGCALKHAGSENLIFRFDMGKGAREVLEVEPEAAKLRAVWGVVVEGAAAVLVDCRGKGRVMGAGSEVWFSEELPPPACCSGAAAKGQLVAELGMRLGPCEGARAGGEEGKARRRVMGVKVGLMSMASWRYVRVDDGLRYLQHFFPC</sequence>
<dbReference type="GO" id="GO:0009740">
    <property type="term" value="P:gibberellic acid mediated signaling pathway"/>
    <property type="evidence" value="ECO:0007669"/>
    <property type="project" value="TreeGrafter"/>
</dbReference>
<dbReference type="SUPFAM" id="SSF81383">
    <property type="entry name" value="F-box domain"/>
    <property type="match status" value="1"/>
</dbReference>
<comment type="function">
    <text evidence="1">Acts as a component of a SCF E3 ubiquitin ligase complexes.</text>
</comment>
<dbReference type="OrthoDB" id="1905685at2759"/>
<dbReference type="GO" id="GO:0005634">
    <property type="term" value="C:nucleus"/>
    <property type="evidence" value="ECO:0007669"/>
    <property type="project" value="UniProtKB-SubCell"/>
</dbReference>